<dbReference type="EMBL" id="JASCZI010181458">
    <property type="protein sequence ID" value="MED6183695.1"/>
    <property type="molecule type" value="Genomic_DNA"/>
</dbReference>
<evidence type="ECO:0000313" key="2">
    <source>
        <dbReference type="Proteomes" id="UP001341840"/>
    </source>
</evidence>
<keyword evidence="2" id="KW-1185">Reference proteome</keyword>
<evidence type="ECO:0000313" key="1">
    <source>
        <dbReference type="EMBL" id="MED6183695.1"/>
    </source>
</evidence>
<dbReference type="PANTHER" id="PTHR46250">
    <property type="entry name" value="MYB/SANT-LIKE DNA-BINDING DOMAIN PROTEIN-RELATED"/>
    <property type="match status" value="1"/>
</dbReference>
<proteinExistence type="predicted"/>
<name>A0ABU6WGN4_9FABA</name>
<evidence type="ECO:0008006" key="3">
    <source>
        <dbReference type="Google" id="ProtNLM"/>
    </source>
</evidence>
<organism evidence="1 2">
    <name type="scientific">Stylosanthes scabra</name>
    <dbReference type="NCBI Taxonomy" id="79078"/>
    <lineage>
        <taxon>Eukaryota</taxon>
        <taxon>Viridiplantae</taxon>
        <taxon>Streptophyta</taxon>
        <taxon>Embryophyta</taxon>
        <taxon>Tracheophyta</taxon>
        <taxon>Spermatophyta</taxon>
        <taxon>Magnoliopsida</taxon>
        <taxon>eudicotyledons</taxon>
        <taxon>Gunneridae</taxon>
        <taxon>Pentapetalae</taxon>
        <taxon>rosids</taxon>
        <taxon>fabids</taxon>
        <taxon>Fabales</taxon>
        <taxon>Fabaceae</taxon>
        <taxon>Papilionoideae</taxon>
        <taxon>50 kb inversion clade</taxon>
        <taxon>dalbergioids sensu lato</taxon>
        <taxon>Dalbergieae</taxon>
        <taxon>Pterocarpus clade</taxon>
        <taxon>Stylosanthes</taxon>
    </lineage>
</organism>
<gene>
    <name evidence="1" type="ORF">PIB30_117438</name>
</gene>
<sequence>MQLLFALWDPELNFTLGAGTSKKSELVIMEGRSQPNPKQIKRQWTSYEDAKLVECLVELVTTSWKCDNRTFKSGYARQLEKMICERIPECDIKASPHIESRVKLLKKHYCAIVEMVGAAGSGFG</sequence>
<comment type="caution">
    <text evidence="1">The sequence shown here is derived from an EMBL/GenBank/DDBJ whole genome shotgun (WGS) entry which is preliminary data.</text>
</comment>
<dbReference type="PANTHER" id="PTHR46250:SF18">
    <property type="entry name" value="MYB_SANT-LIKE DOMAIN-CONTAINING PROTEIN"/>
    <property type="match status" value="1"/>
</dbReference>
<protein>
    <recommendedName>
        <fullName evidence="3">Myb/SANT-like domain-containing protein</fullName>
    </recommendedName>
</protein>
<accession>A0ABU6WGN4</accession>
<dbReference type="Proteomes" id="UP001341840">
    <property type="component" value="Unassembled WGS sequence"/>
</dbReference>
<reference evidence="1 2" key="1">
    <citation type="journal article" date="2023" name="Plants (Basel)">
        <title>Bridging the Gap: Combining Genomics and Transcriptomics Approaches to Understand Stylosanthes scabra, an Orphan Legume from the Brazilian Caatinga.</title>
        <authorList>
            <person name="Ferreira-Neto J.R.C."/>
            <person name="da Silva M.D."/>
            <person name="Binneck E."/>
            <person name="de Melo N.F."/>
            <person name="da Silva R.H."/>
            <person name="de Melo A.L.T.M."/>
            <person name="Pandolfi V."/>
            <person name="Bustamante F.O."/>
            <person name="Brasileiro-Vidal A.C."/>
            <person name="Benko-Iseppon A.M."/>
        </authorList>
    </citation>
    <scope>NUCLEOTIDE SEQUENCE [LARGE SCALE GENOMIC DNA]</scope>
    <source>
        <tissue evidence="1">Leaves</tissue>
    </source>
</reference>